<dbReference type="PROSITE" id="PS50067">
    <property type="entry name" value="KINESIN_MOTOR_2"/>
    <property type="match status" value="1"/>
</dbReference>
<keyword evidence="3 10" id="KW-0493">Microtubule</keyword>
<dbReference type="STRING" id="136037.A0A067RKX6"/>
<keyword evidence="6 11" id="KW-0175">Coiled coil</keyword>
<reference evidence="14 15" key="1">
    <citation type="journal article" date="2014" name="Nat. Commun.">
        <title>Molecular traces of alternative social organization in a termite genome.</title>
        <authorList>
            <person name="Terrapon N."/>
            <person name="Li C."/>
            <person name="Robertson H.M."/>
            <person name="Ji L."/>
            <person name="Meng X."/>
            <person name="Booth W."/>
            <person name="Chen Z."/>
            <person name="Childers C.P."/>
            <person name="Glastad K.M."/>
            <person name="Gokhale K."/>
            <person name="Gowin J."/>
            <person name="Gronenberg W."/>
            <person name="Hermansen R.A."/>
            <person name="Hu H."/>
            <person name="Hunt B.G."/>
            <person name="Huylmans A.K."/>
            <person name="Khalil S.M."/>
            <person name="Mitchell R.D."/>
            <person name="Munoz-Torres M.C."/>
            <person name="Mustard J.A."/>
            <person name="Pan H."/>
            <person name="Reese J.T."/>
            <person name="Scharf M.E."/>
            <person name="Sun F."/>
            <person name="Vogel H."/>
            <person name="Xiao J."/>
            <person name="Yang W."/>
            <person name="Yang Z."/>
            <person name="Yang Z."/>
            <person name="Zhou J."/>
            <person name="Zhu J."/>
            <person name="Brent C.S."/>
            <person name="Elsik C.G."/>
            <person name="Goodisman M.A."/>
            <person name="Liberles D.A."/>
            <person name="Roe R.M."/>
            <person name="Vargo E.L."/>
            <person name="Vilcinskas A."/>
            <person name="Wang J."/>
            <person name="Bornberg-Bauer E."/>
            <person name="Korb J."/>
            <person name="Zhang G."/>
            <person name="Liebig J."/>
        </authorList>
    </citation>
    <scope>NUCLEOTIDE SEQUENCE [LARGE SCALE GENOMIC DNA]</scope>
    <source>
        <tissue evidence="14">Whole organism</tissue>
    </source>
</reference>
<dbReference type="InterPro" id="IPR027417">
    <property type="entry name" value="P-loop_NTPase"/>
</dbReference>
<evidence type="ECO:0000256" key="11">
    <source>
        <dbReference type="SAM" id="Coils"/>
    </source>
</evidence>
<feature type="region of interest" description="Disordered" evidence="12">
    <location>
        <begin position="316"/>
        <end position="344"/>
    </location>
</feature>
<keyword evidence="2" id="KW-0963">Cytoplasm</keyword>
<dbReference type="GO" id="GO:0005874">
    <property type="term" value="C:microtubule"/>
    <property type="evidence" value="ECO:0007669"/>
    <property type="project" value="UniProtKB-KW"/>
</dbReference>
<dbReference type="GO" id="GO:0007018">
    <property type="term" value="P:microtubule-based movement"/>
    <property type="evidence" value="ECO:0007669"/>
    <property type="project" value="InterPro"/>
</dbReference>
<keyword evidence="5 9" id="KW-0067">ATP-binding</keyword>
<feature type="non-terminal residue" evidence="14">
    <location>
        <position position="1"/>
    </location>
</feature>
<dbReference type="FunCoup" id="A0A067RKX6">
    <property type="interactions" value="17"/>
</dbReference>
<dbReference type="InterPro" id="IPR027640">
    <property type="entry name" value="Kinesin-like_fam"/>
</dbReference>
<dbReference type="Proteomes" id="UP000027135">
    <property type="component" value="Unassembled WGS sequence"/>
</dbReference>
<evidence type="ECO:0000256" key="3">
    <source>
        <dbReference type="ARBA" id="ARBA00022701"/>
    </source>
</evidence>
<evidence type="ECO:0000256" key="2">
    <source>
        <dbReference type="ARBA" id="ARBA00022490"/>
    </source>
</evidence>
<evidence type="ECO:0000256" key="10">
    <source>
        <dbReference type="RuleBase" id="RU000394"/>
    </source>
</evidence>
<dbReference type="InterPro" id="IPR019821">
    <property type="entry name" value="Kinesin_motor_CS"/>
</dbReference>
<comment type="similarity">
    <text evidence="9 10">Belongs to the TRAFAC class myosin-kinesin ATPase superfamily. Kinesin family.</text>
</comment>
<dbReference type="PANTHER" id="PTHR47969:SF21">
    <property type="entry name" value="KINESIN-LIKE PROTEIN"/>
    <property type="match status" value="1"/>
</dbReference>
<feature type="binding site" evidence="9">
    <location>
        <begin position="32"/>
        <end position="39"/>
    </location>
    <ligand>
        <name>ATP</name>
        <dbReference type="ChEBI" id="CHEBI:30616"/>
    </ligand>
</feature>
<feature type="non-terminal residue" evidence="14">
    <location>
        <position position="622"/>
    </location>
</feature>
<keyword evidence="8" id="KW-0206">Cytoskeleton</keyword>
<evidence type="ECO:0000256" key="8">
    <source>
        <dbReference type="ARBA" id="ARBA00023212"/>
    </source>
</evidence>
<name>A0A067RKX6_ZOONE</name>
<comment type="subcellular location">
    <subcellularLocation>
        <location evidence="1">Cytoplasm</location>
        <location evidence="1">Cytoskeleton</location>
    </subcellularLocation>
</comment>
<dbReference type="InterPro" id="IPR001752">
    <property type="entry name" value="Kinesin_motor_dom"/>
</dbReference>
<evidence type="ECO:0000313" key="15">
    <source>
        <dbReference type="Proteomes" id="UP000027135"/>
    </source>
</evidence>
<dbReference type="OMA" id="GKYRYSN"/>
<keyword evidence="15" id="KW-1185">Reference proteome</keyword>
<dbReference type="SMART" id="SM00129">
    <property type="entry name" value="KISc"/>
    <property type="match status" value="1"/>
</dbReference>
<feature type="coiled-coil region" evidence="11">
    <location>
        <begin position="442"/>
        <end position="469"/>
    </location>
</feature>
<dbReference type="GO" id="GO:0003777">
    <property type="term" value="F:microtubule motor activity"/>
    <property type="evidence" value="ECO:0007669"/>
    <property type="project" value="InterPro"/>
</dbReference>
<gene>
    <name evidence="14" type="ORF">L798_11550</name>
</gene>
<dbReference type="InParanoid" id="A0A067RKX6"/>
<keyword evidence="7 9" id="KW-0505">Motor protein</keyword>
<dbReference type="GO" id="GO:0008017">
    <property type="term" value="F:microtubule binding"/>
    <property type="evidence" value="ECO:0007669"/>
    <property type="project" value="InterPro"/>
</dbReference>
<evidence type="ECO:0000256" key="6">
    <source>
        <dbReference type="ARBA" id="ARBA00023054"/>
    </source>
</evidence>
<dbReference type="AlphaFoldDB" id="A0A067RKX6"/>
<feature type="compositionally biased region" description="Basic and acidic residues" evidence="12">
    <location>
        <begin position="333"/>
        <end position="344"/>
    </location>
</feature>
<feature type="domain" description="Kinesin motor" evidence="13">
    <location>
        <begin position="1"/>
        <end position="276"/>
    </location>
</feature>
<dbReference type="GO" id="GO:0005524">
    <property type="term" value="F:ATP binding"/>
    <property type="evidence" value="ECO:0007669"/>
    <property type="project" value="UniProtKB-UniRule"/>
</dbReference>
<proteinExistence type="inferred from homology"/>
<dbReference type="FunFam" id="3.40.850.10:FF:000082">
    <property type="entry name" value="OSM3-like kinesin"/>
    <property type="match status" value="1"/>
</dbReference>
<evidence type="ECO:0000256" key="5">
    <source>
        <dbReference type="ARBA" id="ARBA00022840"/>
    </source>
</evidence>
<evidence type="ECO:0000259" key="13">
    <source>
        <dbReference type="PROSITE" id="PS50067"/>
    </source>
</evidence>
<evidence type="ECO:0000256" key="1">
    <source>
        <dbReference type="ARBA" id="ARBA00004245"/>
    </source>
</evidence>
<organism evidence="14 15">
    <name type="scientific">Zootermopsis nevadensis</name>
    <name type="common">Dampwood termite</name>
    <dbReference type="NCBI Taxonomy" id="136037"/>
    <lineage>
        <taxon>Eukaryota</taxon>
        <taxon>Metazoa</taxon>
        <taxon>Ecdysozoa</taxon>
        <taxon>Arthropoda</taxon>
        <taxon>Hexapoda</taxon>
        <taxon>Insecta</taxon>
        <taxon>Pterygota</taxon>
        <taxon>Neoptera</taxon>
        <taxon>Polyneoptera</taxon>
        <taxon>Dictyoptera</taxon>
        <taxon>Blattodea</taxon>
        <taxon>Blattoidea</taxon>
        <taxon>Termitoidae</taxon>
        <taxon>Termopsidae</taxon>
        <taxon>Zootermopsis</taxon>
    </lineage>
</organism>
<dbReference type="PANTHER" id="PTHR47969">
    <property type="entry name" value="CHROMOSOME-ASSOCIATED KINESIN KIF4A-RELATED"/>
    <property type="match status" value="1"/>
</dbReference>
<keyword evidence="4 9" id="KW-0547">Nucleotide-binding</keyword>
<dbReference type="SUPFAM" id="SSF52540">
    <property type="entry name" value="P-loop containing nucleoside triphosphate hydrolases"/>
    <property type="match status" value="1"/>
</dbReference>
<evidence type="ECO:0000256" key="12">
    <source>
        <dbReference type="SAM" id="MobiDB-lite"/>
    </source>
</evidence>
<dbReference type="PROSITE" id="PS00411">
    <property type="entry name" value="KINESIN_MOTOR_1"/>
    <property type="match status" value="1"/>
</dbReference>
<dbReference type="Gene3D" id="3.40.850.10">
    <property type="entry name" value="Kinesin motor domain"/>
    <property type="match status" value="1"/>
</dbReference>
<protein>
    <recommendedName>
        <fullName evidence="10">Kinesin-like protein</fullName>
    </recommendedName>
</protein>
<evidence type="ECO:0000313" key="14">
    <source>
        <dbReference type="EMBL" id="KDR23633.1"/>
    </source>
</evidence>
<sequence length="622" mass="70685">FSSNQDDIYEETVRSLVASVLDGFNGTIFAYGQTGTGKTYTMEGCKNDPTEKGIIPKSFEQIFNHISRSSNVQYLVHSSYLEIYREEIRDLLNKDPTKKYELRENMDVGVYVKDLSSFVCKNVKEIEQVMCIGNQNRKIGSTNMNDHSSRSHAIFMITIEMSGVGGNKAIRVGKLNLVDLAGSEKQSKTGAMGERLKEASKINFSLSALGNVISALVVSSGKAAHIPYRDSKLTRILQDSLGGNSKTIMVANIGPASYNYDESLTTLRYANRAKNIKNKPRINEDPKDALLREYQVEIARLKVERGATLEQQKLKAVQQERKREEDSSVDEQQDNRKDAVRINKATEEEKQRLYDELESKKLLVAHEKLVTQKLEGKIQAMESKLLCGGKNIIDHTNEQQRALEQRNQEIAERKSVHVEFMVDKVTLGKVFSESFGFPSGKLKKLFTKLQAVKQEIHDVTDEFNRDRRELELTQNDLMRDLKVKYLIIENFIPVDEKNKLLARIRYDEEEDTFCISPYEEEAPNMSKRPVSANDERRPLSDYSRVAIKVGRHHRYHGENILNLELDPHTRTTSDYQGPLIAPKIQAVLDEALRDDGVIDVDAAPLSISSTTKSRSIRKEKDK</sequence>
<evidence type="ECO:0000256" key="7">
    <source>
        <dbReference type="ARBA" id="ARBA00023175"/>
    </source>
</evidence>
<dbReference type="EMBL" id="KK852455">
    <property type="protein sequence ID" value="KDR23633.1"/>
    <property type="molecule type" value="Genomic_DNA"/>
</dbReference>
<dbReference type="Pfam" id="PF00225">
    <property type="entry name" value="Kinesin"/>
    <property type="match status" value="1"/>
</dbReference>
<dbReference type="InterPro" id="IPR036961">
    <property type="entry name" value="Kinesin_motor_dom_sf"/>
</dbReference>
<dbReference type="eggNOG" id="KOG4280">
    <property type="taxonomic scope" value="Eukaryota"/>
</dbReference>
<evidence type="ECO:0000256" key="4">
    <source>
        <dbReference type="ARBA" id="ARBA00022741"/>
    </source>
</evidence>
<accession>A0A067RKX6</accession>
<evidence type="ECO:0000256" key="9">
    <source>
        <dbReference type="PROSITE-ProRule" id="PRU00283"/>
    </source>
</evidence>
<dbReference type="PRINTS" id="PR00380">
    <property type="entry name" value="KINESINHEAVY"/>
</dbReference>